<keyword evidence="2" id="KW-0808">Transferase</keyword>
<dbReference type="RefSeq" id="WP_013325029.1">
    <property type="nucleotide sequence ID" value="NC_014501.1"/>
</dbReference>
<dbReference type="AlphaFoldDB" id="E0UJH3"/>
<organism evidence="2 3">
    <name type="scientific">Gloeothece verrucosa (strain PCC 7822)</name>
    <name type="common">Cyanothece sp. (strain PCC 7822)</name>
    <dbReference type="NCBI Taxonomy" id="497965"/>
    <lineage>
        <taxon>Bacteria</taxon>
        <taxon>Bacillati</taxon>
        <taxon>Cyanobacteriota</taxon>
        <taxon>Cyanophyceae</taxon>
        <taxon>Oscillatoriophycideae</taxon>
        <taxon>Chroococcales</taxon>
        <taxon>Aphanothecaceae</taxon>
        <taxon>Gloeothece</taxon>
        <taxon>Gloeothece verrucosa</taxon>
    </lineage>
</organism>
<name>E0UJH3_GLOV7</name>
<dbReference type="HOGENOM" id="CLU_103232_0_0_3"/>
<evidence type="ECO:0000259" key="1">
    <source>
        <dbReference type="PROSITE" id="PS51186"/>
    </source>
</evidence>
<gene>
    <name evidence="2" type="ordered locus">Cyan7822_5106</name>
</gene>
<dbReference type="KEGG" id="cyj:Cyan7822_5106"/>
<dbReference type="PROSITE" id="PS51186">
    <property type="entry name" value="GNAT"/>
    <property type="match status" value="1"/>
</dbReference>
<accession>E0UJH3</accession>
<dbReference type="InterPro" id="IPR016181">
    <property type="entry name" value="Acyl_CoA_acyltransferase"/>
</dbReference>
<dbReference type="CDD" id="cd04301">
    <property type="entry name" value="NAT_SF"/>
    <property type="match status" value="1"/>
</dbReference>
<protein>
    <submittedName>
        <fullName evidence="2">GCN5-related N-acetyltransferase</fullName>
    </submittedName>
</protein>
<feature type="domain" description="N-acetyltransferase" evidence="1">
    <location>
        <begin position="9"/>
        <end position="140"/>
    </location>
</feature>
<reference evidence="3" key="1">
    <citation type="journal article" date="2011" name="MBio">
        <title>Novel metabolic attributes of the genus Cyanothece, comprising a group of unicellular nitrogen-fixing Cyanobacteria.</title>
        <authorList>
            <person name="Bandyopadhyay A."/>
            <person name="Elvitigala T."/>
            <person name="Welsh E."/>
            <person name="Stockel J."/>
            <person name="Liberton M."/>
            <person name="Min H."/>
            <person name="Sherman L.A."/>
            <person name="Pakrasi H.B."/>
        </authorList>
    </citation>
    <scope>NUCLEOTIDE SEQUENCE [LARGE SCALE GENOMIC DNA]</scope>
    <source>
        <strain evidence="3">PCC 7822</strain>
    </source>
</reference>
<dbReference type="InterPro" id="IPR000182">
    <property type="entry name" value="GNAT_dom"/>
</dbReference>
<dbReference type="Pfam" id="PF13508">
    <property type="entry name" value="Acetyltransf_7"/>
    <property type="match status" value="1"/>
</dbReference>
<dbReference type="SUPFAM" id="SSF55729">
    <property type="entry name" value="Acyl-CoA N-acyltransferases (Nat)"/>
    <property type="match status" value="1"/>
</dbReference>
<dbReference type="OrthoDB" id="509899at2"/>
<evidence type="ECO:0000313" key="2">
    <source>
        <dbReference type="EMBL" id="ADN16991.1"/>
    </source>
</evidence>
<evidence type="ECO:0000313" key="3">
    <source>
        <dbReference type="Proteomes" id="UP000008206"/>
    </source>
</evidence>
<dbReference type="Gene3D" id="3.40.630.30">
    <property type="match status" value="1"/>
</dbReference>
<dbReference type="GO" id="GO:0016747">
    <property type="term" value="F:acyltransferase activity, transferring groups other than amino-acyl groups"/>
    <property type="evidence" value="ECO:0007669"/>
    <property type="project" value="InterPro"/>
</dbReference>
<dbReference type="Proteomes" id="UP000008206">
    <property type="component" value="Chromosome"/>
</dbReference>
<sequence length="153" mass="17475">MNKTLADGCVLRAAKQEDLGSIRQLVLGAMLDPTQLRWSQFLVIEYKGEIIACGQLRTFEQAQELGSLVVSKKWRNQGLGSYLTRNLIKIAQKPLYLECLGSRRANFYSRFGFVSVSWQELPRSLKPKFGLSNLARKILRVPFYFMCHGDLTK</sequence>
<dbReference type="EMBL" id="CP002198">
    <property type="protein sequence ID" value="ADN16991.1"/>
    <property type="molecule type" value="Genomic_DNA"/>
</dbReference>
<proteinExistence type="predicted"/>
<keyword evidence="3" id="KW-1185">Reference proteome</keyword>
<dbReference type="eggNOG" id="COG1246">
    <property type="taxonomic scope" value="Bacteria"/>
</dbReference>
<dbReference type="STRING" id="497965.Cyan7822_5106"/>